<feature type="transmembrane region" description="Helical" evidence="6">
    <location>
        <begin position="49"/>
        <end position="72"/>
    </location>
</feature>
<feature type="transmembrane region" description="Helical" evidence="6">
    <location>
        <begin position="138"/>
        <end position="163"/>
    </location>
</feature>
<evidence type="ECO:0000256" key="1">
    <source>
        <dbReference type="ARBA" id="ARBA00004141"/>
    </source>
</evidence>
<keyword evidence="8" id="KW-1185">Reference proteome</keyword>
<keyword evidence="5 6" id="KW-0472">Membrane</keyword>
<evidence type="ECO:0000313" key="8">
    <source>
        <dbReference type="Proteomes" id="UP000750711"/>
    </source>
</evidence>
<evidence type="ECO:0000256" key="2">
    <source>
        <dbReference type="ARBA" id="ARBA00022448"/>
    </source>
</evidence>
<feature type="transmembrane region" description="Helical" evidence="6">
    <location>
        <begin position="340"/>
        <end position="361"/>
    </location>
</feature>
<comment type="caution">
    <text evidence="7">The sequence shown here is derived from an EMBL/GenBank/DDBJ whole genome shotgun (WGS) entry which is preliminary data.</text>
</comment>
<proteinExistence type="predicted"/>
<dbReference type="GO" id="GO:0016020">
    <property type="term" value="C:membrane"/>
    <property type="evidence" value="ECO:0007669"/>
    <property type="project" value="UniProtKB-SubCell"/>
</dbReference>
<feature type="transmembrane region" description="Helical" evidence="6">
    <location>
        <begin position="286"/>
        <end position="309"/>
    </location>
</feature>
<feature type="non-terminal residue" evidence="7">
    <location>
        <position position="362"/>
    </location>
</feature>
<reference evidence="7" key="1">
    <citation type="submission" date="2021-03" db="EMBL/GenBank/DDBJ databases">
        <title>Comparative genomics and phylogenomic investigation of the class Geoglossomycetes provide insights into ecological specialization and systematics.</title>
        <authorList>
            <person name="Melie T."/>
            <person name="Pirro S."/>
            <person name="Miller A.N."/>
            <person name="Quandt A."/>
        </authorList>
    </citation>
    <scope>NUCLEOTIDE SEQUENCE</scope>
    <source>
        <strain evidence="7">CAQ_001_2017</strain>
    </source>
</reference>
<dbReference type="Proteomes" id="UP000750711">
    <property type="component" value="Unassembled WGS sequence"/>
</dbReference>
<evidence type="ECO:0000256" key="5">
    <source>
        <dbReference type="ARBA" id="ARBA00023136"/>
    </source>
</evidence>
<feature type="transmembrane region" description="Helical" evidence="6">
    <location>
        <begin position="92"/>
        <end position="117"/>
    </location>
</feature>
<protein>
    <recommendedName>
        <fullName evidence="9">Choline transport protein</fullName>
    </recommendedName>
</protein>
<evidence type="ECO:0000313" key="7">
    <source>
        <dbReference type="EMBL" id="KAH0550941.1"/>
    </source>
</evidence>
<dbReference type="PIRSF" id="PIRSF006060">
    <property type="entry name" value="AA_transporter"/>
    <property type="match status" value="1"/>
</dbReference>
<keyword evidence="2" id="KW-0813">Transport</keyword>
<sequence length="362" mass="38831">MSEDERRLSTEKGGHHAFGEKDETIVGVVDGEEVNASGHKDQLQRQYSIWSLCGLALTIDNAWVALGGSLAIAIGNGGPPGVLYELLVACSYYALIAACIAELASAIPSAGGVYHWASVTPGPRYGRVLGFLTGSLNFFGWIFDLASITQILANVCVQMYAAFHRTPDDKPMDVHAWHVYVAYLLVTWSCAALVIYRNSLMPLLQNMGIFLVIVGGLITVIVVAAMPKQHATNAFVWKDWVNVTGWSGGVAFLTGVLNGAYTIGTPDAITHMAEELPNPKRDLPRAIAAQIILGTITSFLYAISILYAITDLTAISDLLTNNVAFPLAEIYHQATGNSGATFGLLLIITLSLLICIIGTFLT</sequence>
<dbReference type="AlphaFoldDB" id="A0A9P8IHW3"/>
<feature type="transmembrane region" description="Helical" evidence="6">
    <location>
        <begin position="246"/>
        <end position="265"/>
    </location>
</feature>
<keyword evidence="3 6" id="KW-0812">Transmembrane</keyword>
<dbReference type="GO" id="GO:0022857">
    <property type="term" value="F:transmembrane transporter activity"/>
    <property type="evidence" value="ECO:0007669"/>
    <property type="project" value="InterPro"/>
</dbReference>
<evidence type="ECO:0000256" key="6">
    <source>
        <dbReference type="SAM" id="Phobius"/>
    </source>
</evidence>
<evidence type="ECO:0008006" key="9">
    <source>
        <dbReference type="Google" id="ProtNLM"/>
    </source>
</evidence>
<dbReference type="Gene3D" id="1.20.1740.10">
    <property type="entry name" value="Amino acid/polyamine transporter I"/>
    <property type="match status" value="1"/>
</dbReference>
<organism evidence="7 8">
    <name type="scientific">Trichoglossum hirsutum</name>
    <dbReference type="NCBI Taxonomy" id="265104"/>
    <lineage>
        <taxon>Eukaryota</taxon>
        <taxon>Fungi</taxon>
        <taxon>Dikarya</taxon>
        <taxon>Ascomycota</taxon>
        <taxon>Pezizomycotina</taxon>
        <taxon>Geoglossomycetes</taxon>
        <taxon>Geoglossales</taxon>
        <taxon>Geoglossaceae</taxon>
        <taxon>Trichoglossum</taxon>
    </lineage>
</organism>
<name>A0A9P8IHW3_9PEZI</name>
<dbReference type="InterPro" id="IPR002293">
    <property type="entry name" value="AA/rel_permease1"/>
</dbReference>
<feature type="transmembrane region" description="Helical" evidence="6">
    <location>
        <begin position="208"/>
        <end position="226"/>
    </location>
</feature>
<feature type="transmembrane region" description="Helical" evidence="6">
    <location>
        <begin position="175"/>
        <end position="196"/>
    </location>
</feature>
<accession>A0A9P8IHW3</accession>
<dbReference type="EMBL" id="JAGHQM010002341">
    <property type="protein sequence ID" value="KAH0550941.1"/>
    <property type="molecule type" value="Genomic_DNA"/>
</dbReference>
<gene>
    <name evidence="7" type="ORF">GP486_007694</name>
</gene>
<comment type="subcellular location">
    <subcellularLocation>
        <location evidence="1">Membrane</location>
        <topology evidence="1">Multi-pass membrane protein</topology>
    </subcellularLocation>
</comment>
<evidence type="ECO:0000256" key="4">
    <source>
        <dbReference type="ARBA" id="ARBA00022989"/>
    </source>
</evidence>
<evidence type="ECO:0000256" key="3">
    <source>
        <dbReference type="ARBA" id="ARBA00022692"/>
    </source>
</evidence>
<keyword evidence="4 6" id="KW-1133">Transmembrane helix</keyword>
<dbReference type="PANTHER" id="PTHR45649:SF27">
    <property type="entry name" value="CHOLINE TRANSPORTER (EUROFUNG)"/>
    <property type="match status" value="1"/>
</dbReference>
<dbReference type="PANTHER" id="PTHR45649">
    <property type="entry name" value="AMINO-ACID PERMEASE BAT1"/>
    <property type="match status" value="1"/>
</dbReference>
<dbReference type="Pfam" id="PF13520">
    <property type="entry name" value="AA_permease_2"/>
    <property type="match status" value="1"/>
</dbReference>